<comment type="subcellular location">
    <subcellularLocation>
        <location evidence="1">Cell membrane</location>
        <topology evidence="1">Multi-pass membrane protein</topology>
    </subcellularLocation>
</comment>
<dbReference type="AlphaFoldDB" id="A0A1B9F3C2"/>
<dbReference type="PANTHER" id="PTHR34184">
    <property type="entry name" value="UPF0718 PROTEIN YCGR"/>
    <property type="match status" value="1"/>
</dbReference>
<dbReference type="GO" id="GO:0005886">
    <property type="term" value="C:plasma membrane"/>
    <property type="evidence" value="ECO:0007669"/>
    <property type="project" value="UniProtKB-SubCell"/>
</dbReference>
<dbReference type="InterPro" id="IPR052923">
    <property type="entry name" value="UPF0718"/>
</dbReference>
<feature type="transmembrane region" description="Helical" evidence="7">
    <location>
        <begin position="228"/>
        <end position="254"/>
    </location>
</feature>
<keyword evidence="5 7" id="KW-1133">Transmembrane helix</keyword>
<feature type="transmembrane region" description="Helical" evidence="7">
    <location>
        <begin position="289"/>
        <end position="307"/>
    </location>
</feature>
<sequence length="359" mass="38889">MLVGEILKHSWNIYSEMAPYLMLGFVLAGLSYAFLSPEFVKRRLGGNGFSPVLKGALYGIPLPLCSCSVLPIAVSLKRQGAGIGAVGSFLISTPQTGLDSIVVTWSFLGAIFAIFRAIAAFVSGLIGGTILDIFARWSNVSGYKKREIPRGESDVKCELGCVHFESQGCSCTQNEPNRLKLMIDYAFKELPREICGPLLLGIFIGGLIEALVPNDLVEMVLRPGVTGLFLALILGIPMYVCATSSIPIALAFLLKGATPGAAFVFLMTGPVTNTAQISAIYNIFGKRNLLIYLVTVCTTALVFGALLDFVVEELNLARDYKINELVPFWIEIFSSIMLSLLILRTYYEKMLGKRGVCGG</sequence>
<evidence type="ECO:0000256" key="7">
    <source>
        <dbReference type="SAM" id="Phobius"/>
    </source>
</evidence>
<dbReference type="STRING" id="1156395.DBT_2149"/>
<accession>A0A1B9F3C2</accession>
<dbReference type="InterPro" id="IPR005524">
    <property type="entry name" value="DUF318"/>
</dbReference>
<feature type="transmembrane region" description="Helical" evidence="7">
    <location>
        <begin position="327"/>
        <end position="347"/>
    </location>
</feature>
<evidence type="ECO:0000256" key="1">
    <source>
        <dbReference type="ARBA" id="ARBA00004651"/>
    </source>
</evidence>
<dbReference type="PANTHER" id="PTHR34184:SF4">
    <property type="entry name" value="UPF0718 PROTEIN YCGR"/>
    <property type="match status" value="1"/>
</dbReference>
<dbReference type="EMBL" id="MAGO01000012">
    <property type="protein sequence ID" value="OCC14420.1"/>
    <property type="molecule type" value="Genomic_DNA"/>
</dbReference>
<gene>
    <name evidence="8" type="ORF">DBT_2149</name>
</gene>
<keyword evidence="9" id="KW-1185">Reference proteome</keyword>
<keyword evidence="6 7" id="KW-0472">Membrane</keyword>
<comment type="similarity">
    <text evidence="2">Belongs to the UPF0718 family.</text>
</comment>
<dbReference type="Pfam" id="PF03773">
    <property type="entry name" value="ArsP_1"/>
    <property type="match status" value="1"/>
</dbReference>
<evidence type="ECO:0000256" key="4">
    <source>
        <dbReference type="ARBA" id="ARBA00022692"/>
    </source>
</evidence>
<keyword evidence="4 7" id="KW-0812">Transmembrane</keyword>
<dbReference type="Proteomes" id="UP000093080">
    <property type="component" value="Unassembled WGS sequence"/>
</dbReference>
<comment type="caution">
    <text evidence="8">The sequence shown here is derived from an EMBL/GenBank/DDBJ whole genome shotgun (WGS) entry which is preliminary data.</text>
</comment>
<evidence type="ECO:0000256" key="3">
    <source>
        <dbReference type="ARBA" id="ARBA00022475"/>
    </source>
</evidence>
<feature type="transmembrane region" description="Helical" evidence="7">
    <location>
        <begin position="17"/>
        <end position="35"/>
    </location>
</feature>
<evidence type="ECO:0000313" key="8">
    <source>
        <dbReference type="EMBL" id="OCC14420.1"/>
    </source>
</evidence>
<feature type="transmembrane region" description="Helical" evidence="7">
    <location>
        <begin position="107"/>
        <end position="135"/>
    </location>
</feature>
<protein>
    <submittedName>
        <fullName evidence="8">Transporter</fullName>
    </submittedName>
</protein>
<feature type="transmembrane region" description="Helical" evidence="7">
    <location>
        <begin position="56"/>
        <end position="74"/>
    </location>
</feature>
<keyword evidence="3" id="KW-1003">Cell membrane</keyword>
<evidence type="ECO:0000256" key="6">
    <source>
        <dbReference type="ARBA" id="ARBA00023136"/>
    </source>
</evidence>
<evidence type="ECO:0000313" key="9">
    <source>
        <dbReference type="Proteomes" id="UP000093080"/>
    </source>
</evidence>
<dbReference type="OrthoDB" id="9770315at2"/>
<evidence type="ECO:0000256" key="5">
    <source>
        <dbReference type="ARBA" id="ARBA00022989"/>
    </source>
</evidence>
<proteinExistence type="inferred from homology"/>
<reference evidence="8 9" key="1">
    <citation type="submission" date="2016-06" db="EMBL/GenBank/DDBJ databases">
        <title>Respiratory ammonification of nitrate coupled to the oxidation of elemental sulfur in deep-sea autotrophic thermophilic bacteria.</title>
        <authorList>
            <person name="Slobodkina G.B."/>
            <person name="Mardanov A.V."/>
            <person name="Ravin N.V."/>
            <person name="Frolova A.A."/>
            <person name="Viryasiv M.B."/>
            <person name="Chernyh N.A."/>
            <person name="Bonch-Osmolovskaya E.A."/>
            <person name="Slobodkin A.I."/>
        </authorList>
    </citation>
    <scope>NUCLEOTIDE SEQUENCE [LARGE SCALE GENOMIC DNA]</scope>
    <source>
        <strain evidence="8 9">S69</strain>
    </source>
</reference>
<evidence type="ECO:0000256" key="2">
    <source>
        <dbReference type="ARBA" id="ARBA00006386"/>
    </source>
</evidence>
<dbReference type="RefSeq" id="WP_083186767.1">
    <property type="nucleotide sequence ID" value="NZ_MAGO01000012.1"/>
</dbReference>
<dbReference type="NCBIfam" id="NF033936">
    <property type="entry name" value="CuZnOut_SO0444"/>
    <property type="match status" value="1"/>
</dbReference>
<name>A0A1B9F3C2_9BACT</name>
<organism evidence="8 9">
    <name type="scientific">Dissulfuribacter thermophilus</name>
    <dbReference type="NCBI Taxonomy" id="1156395"/>
    <lineage>
        <taxon>Bacteria</taxon>
        <taxon>Pseudomonadati</taxon>
        <taxon>Thermodesulfobacteriota</taxon>
        <taxon>Dissulfuribacteria</taxon>
        <taxon>Dissulfuribacterales</taxon>
        <taxon>Dissulfuribacteraceae</taxon>
        <taxon>Dissulfuribacter</taxon>
    </lineage>
</organism>